<protein>
    <submittedName>
        <fullName evidence="1">Uncharacterized protein</fullName>
    </submittedName>
</protein>
<name>A0AAE1YRU2_9LAMI</name>
<evidence type="ECO:0000313" key="2">
    <source>
        <dbReference type="Proteomes" id="UP001293254"/>
    </source>
</evidence>
<reference evidence="1" key="1">
    <citation type="submission" date="2020-06" db="EMBL/GenBank/DDBJ databases">
        <authorList>
            <person name="Li T."/>
            <person name="Hu X."/>
            <person name="Zhang T."/>
            <person name="Song X."/>
            <person name="Zhang H."/>
            <person name="Dai N."/>
            <person name="Sheng W."/>
            <person name="Hou X."/>
            <person name="Wei L."/>
        </authorList>
    </citation>
    <scope>NUCLEOTIDE SEQUENCE</scope>
    <source>
        <strain evidence="1">3651</strain>
        <tissue evidence="1">Leaf</tissue>
    </source>
</reference>
<proteinExistence type="predicted"/>
<reference evidence="1" key="2">
    <citation type="journal article" date="2024" name="Plant">
        <title>Genomic evolution and insights into agronomic trait innovations of Sesamum species.</title>
        <authorList>
            <person name="Miao H."/>
            <person name="Wang L."/>
            <person name="Qu L."/>
            <person name="Liu H."/>
            <person name="Sun Y."/>
            <person name="Le M."/>
            <person name="Wang Q."/>
            <person name="Wei S."/>
            <person name="Zheng Y."/>
            <person name="Lin W."/>
            <person name="Duan Y."/>
            <person name="Cao H."/>
            <person name="Xiong S."/>
            <person name="Wang X."/>
            <person name="Wei L."/>
            <person name="Li C."/>
            <person name="Ma Q."/>
            <person name="Ju M."/>
            <person name="Zhao R."/>
            <person name="Li G."/>
            <person name="Mu C."/>
            <person name="Tian Q."/>
            <person name="Mei H."/>
            <person name="Zhang T."/>
            <person name="Gao T."/>
            <person name="Zhang H."/>
        </authorList>
    </citation>
    <scope>NUCLEOTIDE SEQUENCE</scope>
    <source>
        <strain evidence="1">3651</strain>
    </source>
</reference>
<dbReference type="Proteomes" id="UP001293254">
    <property type="component" value="Unassembled WGS sequence"/>
</dbReference>
<sequence length="117" mass="13289">MRNPVLSQLNHGYCGISVKPLQILDYTTWGMLVPNLPGAIIGKPLLLSDTVLIELLEMRIGVLCTRLLKWNTFLVNILITAQFLSIQRDLLTIILVVFIDRFVLKLSGLSRMIVNKW</sequence>
<dbReference type="AlphaFoldDB" id="A0AAE1YRU2"/>
<accession>A0AAE1YRU2</accession>
<comment type="caution">
    <text evidence="1">The sequence shown here is derived from an EMBL/GenBank/DDBJ whole genome shotgun (WGS) entry which is preliminary data.</text>
</comment>
<organism evidence="1 2">
    <name type="scientific">Sesamum alatum</name>
    <dbReference type="NCBI Taxonomy" id="300844"/>
    <lineage>
        <taxon>Eukaryota</taxon>
        <taxon>Viridiplantae</taxon>
        <taxon>Streptophyta</taxon>
        <taxon>Embryophyta</taxon>
        <taxon>Tracheophyta</taxon>
        <taxon>Spermatophyta</taxon>
        <taxon>Magnoliopsida</taxon>
        <taxon>eudicotyledons</taxon>
        <taxon>Gunneridae</taxon>
        <taxon>Pentapetalae</taxon>
        <taxon>asterids</taxon>
        <taxon>lamiids</taxon>
        <taxon>Lamiales</taxon>
        <taxon>Pedaliaceae</taxon>
        <taxon>Sesamum</taxon>
    </lineage>
</organism>
<dbReference type="EMBL" id="JACGWO010000002">
    <property type="protein sequence ID" value="KAK4435071.1"/>
    <property type="molecule type" value="Genomic_DNA"/>
</dbReference>
<evidence type="ECO:0000313" key="1">
    <source>
        <dbReference type="EMBL" id="KAK4435071.1"/>
    </source>
</evidence>
<keyword evidence="2" id="KW-1185">Reference proteome</keyword>
<gene>
    <name evidence="1" type="ORF">Salat_0670400</name>
</gene>